<gene>
    <name evidence="8" type="primary">sca12</name>
    <name evidence="8" type="ordered locus">RF_p25</name>
</gene>
<dbReference type="GO" id="GO:0009279">
    <property type="term" value="C:cell outer membrane"/>
    <property type="evidence" value="ECO:0007669"/>
    <property type="project" value="UniProtKB-SubCell"/>
</dbReference>
<comment type="subcellular location">
    <subcellularLocation>
        <location evidence="1">Cell outer membrane</location>
    </subcellularLocation>
</comment>
<evidence type="ECO:0000256" key="4">
    <source>
        <dbReference type="ARBA" id="ARBA00023136"/>
    </source>
</evidence>
<evidence type="ECO:0000313" key="8">
    <source>
        <dbReference type="EMBL" id="AAY62276.1"/>
    </source>
</evidence>
<proteinExistence type="predicted"/>
<keyword evidence="9" id="KW-1185">Reference proteome</keyword>
<evidence type="ECO:0000256" key="2">
    <source>
        <dbReference type="ARBA" id="ARBA00022452"/>
    </source>
</evidence>
<evidence type="ECO:0000256" key="5">
    <source>
        <dbReference type="ARBA" id="ARBA00023237"/>
    </source>
</evidence>
<dbReference type="SUPFAM" id="SSF103515">
    <property type="entry name" value="Autotransporter"/>
    <property type="match status" value="1"/>
</dbReference>
<keyword evidence="3" id="KW-0812">Transmembrane</keyword>
<evidence type="ECO:0000256" key="6">
    <source>
        <dbReference type="SAM" id="MobiDB-lite"/>
    </source>
</evidence>
<protein>
    <submittedName>
        <fullName evidence="8">Cell surface antigen-like protein Sca12</fullName>
    </submittedName>
</protein>
<feature type="domain" description="Autotransporter" evidence="7">
    <location>
        <begin position="190"/>
        <end position="476"/>
    </location>
</feature>
<dbReference type="HOGENOM" id="CLU_045391_0_0_5"/>
<dbReference type="InterPro" id="IPR036709">
    <property type="entry name" value="Autotransporte_beta_dom_sf"/>
</dbReference>
<geneLocation type="plasmid" evidence="8 9">
    <name>pRF</name>
</geneLocation>
<evidence type="ECO:0000313" key="9">
    <source>
        <dbReference type="Proteomes" id="UP000008548"/>
    </source>
</evidence>
<keyword evidence="8" id="KW-0614">Plasmid</keyword>
<dbReference type="KEGG" id="rfe:RF_p25"/>
<evidence type="ECO:0000256" key="3">
    <source>
        <dbReference type="ARBA" id="ARBA00022692"/>
    </source>
</evidence>
<feature type="compositionally biased region" description="Polar residues" evidence="6">
    <location>
        <begin position="114"/>
        <end position="132"/>
    </location>
</feature>
<dbReference type="SMART" id="SM00869">
    <property type="entry name" value="Autotransporter"/>
    <property type="match status" value="1"/>
</dbReference>
<dbReference type="EMBL" id="CP000054">
    <property type="protein sequence ID" value="AAY62276.1"/>
    <property type="molecule type" value="Genomic_DNA"/>
</dbReference>
<dbReference type="Pfam" id="PF03797">
    <property type="entry name" value="Autotransporter"/>
    <property type="match status" value="1"/>
</dbReference>
<organism evidence="8 9">
    <name type="scientific">Rickettsia felis (strain ATCC VR-1525 / URRWXCal2)</name>
    <name type="common">Rickettsia azadi</name>
    <dbReference type="NCBI Taxonomy" id="315456"/>
    <lineage>
        <taxon>Bacteria</taxon>
        <taxon>Pseudomonadati</taxon>
        <taxon>Pseudomonadota</taxon>
        <taxon>Alphaproteobacteria</taxon>
        <taxon>Rickettsiales</taxon>
        <taxon>Rickettsiaceae</taxon>
        <taxon>Rickettsieae</taxon>
        <taxon>Rickettsia</taxon>
        <taxon>spotted fever group</taxon>
    </lineage>
</organism>
<dbReference type="PROSITE" id="PS51208">
    <property type="entry name" value="AUTOTRANSPORTER"/>
    <property type="match status" value="1"/>
</dbReference>
<accession>Q4UJI1</accession>
<keyword evidence="4" id="KW-0472">Membrane</keyword>
<dbReference type="Proteomes" id="UP000008548">
    <property type="component" value="Plasmid pRF"/>
</dbReference>
<evidence type="ECO:0000259" key="7">
    <source>
        <dbReference type="PROSITE" id="PS51208"/>
    </source>
</evidence>
<feature type="region of interest" description="Disordered" evidence="6">
    <location>
        <begin position="25"/>
        <end position="50"/>
    </location>
</feature>
<dbReference type="InterPro" id="IPR005546">
    <property type="entry name" value="Autotransporte_beta"/>
</dbReference>
<dbReference type="AlphaFoldDB" id="Q4UJI1"/>
<feature type="compositionally biased region" description="Acidic residues" evidence="6">
    <location>
        <begin position="29"/>
        <end position="38"/>
    </location>
</feature>
<dbReference type="NCBIfam" id="TIGR01414">
    <property type="entry name" value="autotrans_barl"/>
    <property type="match status" value="1"/>
</dbReference>
<dbReference type="InterPro" id="IPR006315">
    <property type="entry name" value="OM_autotransptr_brl_dom"/>
</dbReference>
<evidence type="ECO:0000256" key="1">
    <source>
        <dbReference type="ARBA" id="ARBA00004442"/>
    </source>
</evidence>
<keyword evidence="5" id="KW-0998">Cell outer membrane</keyword>
<dbReference type="Gene3D" id="2.40.128.130">
    <property type="entry name" value="Autotransporter beta-domain"/>
    <property type="match status" value="1"/>
</dbReference>
<feature type="region of interest" description="Disordered" evidence="6">
    <location>
        <begin position="107"/>
        <end position="136"/>
    </location>
</feature>
<keyword evidence="2" id="KW-1134">Transmembrane beta strand</keyword>
<name>Q4UJI1_RICFE</name>
<sequence length="476" mass="51981">MGTMMIGVVRIVFQILMDMTLYTSSGSEYSEDSGDEDGIPISPPAIEEDRAELDSIRELQVSRQSSAVASNDSINEVSFAADSSGFKEEQQEESTTESDFEILDEVDEEDSLSKDISTNLGGTVSTEPQEQSTAKDKEELLKKATIAVASHNQAREANKISSKQIRHRMFVRDILISPVSAGEDGTDILARIIGYHIWSSGTLGSNKQKSKADLNGYSSKIAGGTIGLELNLENDLLLGANFSKFSSRVKYQDQGGSSDLRSSTASNRAKYDTHIFSLYGLSPVSRNMSVSVIGSAGLSKGRKARSKLLSFEPHLNYRVELPKAVTLIPHIGLRYEYEKANAYQEQIASNLSIESAKKSYQALSGEIGSRVIFAPIKLNGSTPRAISITPTVHFSVERKIGSRGTSHPFTLTYYESKQTIGTGTISANAQNERTSLNAGVGLIAASQNIKLELLYDQQRQRRFKSHQGVLKLKVSL</sequence>
<reference evidence="8 9" key="1">
    <citation type="journal article" date="2005" name="PLoS Biol.">
        <title>The genome sequence of Rickettsia felis identifies the first putative conjugative plasmid in an obligate intracellular parasite.</title>
        <authorList>
            <person name="Ogata H."/>
            <person name="Renesto P."/>
            <person name="Audic S."/>
            <person name="Robert C."/>
            <person name="Blanc G."/>
            <person name="Fournier P.E."/>
            <person name="Parinello H."/>
            <person name="Claverie J.M."/>
            <person name="Raoult D."/>
        </authorList>
    </citation>
    <scope>NUCLEOTIDE SEQUENCE [LARGE SCALE GENOMIC DNA]</scope>
    <source>
        <strain evidence="9">ATCC VR-1525 / URRWXCal2</strain>
    </source>
</reference>